<protein>
    <submittedName>
        <fullName evidence="2">Uncharacterized protein</fullName>
    </submittedName>
</protein>
<evidence type="ECO:0000313" key="3">
    <source>
        <dbReference type="Proteomes" id="UP000410492"/>
    </source>
</evidence>
<feature type="compositionally biased region" description="Basic and acidic residues" evidence="1">
    <location>
        <begin position="32"/>
        <end position="46"/>
    </location>
</feature>
<evidence type="ECO:0000313" key="2">
    <source>
        <dbReference type="EMBL" id="VEN53373.1"/>
    </source>
</evidence>
<dbReference type="Proteomes" id="UP000410492">
    <property type="component" value="Unassembled WGS sequence"/>
</dbReference>
<organism evidence="2 3">
    <name type="scientific">Callosobruchus maculatus</name>
    <name type="common">Southern cowpea weevil</name>
    <name type="synonym">Pulse bruchid</name>
    <dbReference type="NCBI Taxonomy" id="64391"/>
    <lineage>
        <taxon>Eukaryota</taxon>
        <taxon>Metazoa</taxon>
        <taxon>Ecdysozoa</taxon>
        <taxon>Arthropoda</taxon>
        <taxon>Hexapoda</taxon>
        <taxon>Insecta</taxon>
        <taxon>Pterygota</taxon>
        <taxon>Neoptera</taxon>
        <taxon>Endopterygota</taxon>
        <taxon>Coleoptera</taxon>
        <taxon>Polyphaga</taxon>
        <taxon>Cucujiformia</taxon>
        <taxon>Chrysomeloidea</taxon>
        <taxon>Chrysomelidae</taxon>
        <taxon>Bruchinae</taxon>
        <taxon>Bruchini</taxon>
        <taxon>Callosobruchus</taxon>
    </lineage>
</organism>
<dbReference type="EMBL" id="CAACVG010009465">
    <property type="protein sequence ID" value="VEN53373.1"/>
    <property type="molecule type" value="Genomic_DNA"/>
</dbReference>
<keyword evidence="3" id="KW-1185">Reference proteome</keyword>
<name>A0A653D060_CALMS</name>
<gene>
    <name evidence="2" type="ORF">CALMAC_LOCUS13188</name>
</gene>
<proteinExistence type="predicted"/>
<feature type="region of interest" description="Disordered" evidence="1">
    <location>
        <begin position="29"/>
        <end position="51"/>
    </location>
</feature>
<sequence>MENVLVANKTEAMSTTLTSSVVSSMCDEELEDKSGRPADLEDKNHPDWVPSQNMRHTALKVLK</sequence>
<dbReference type="AlphaFoldDB" id="A0A653D060"/>
<accession>A0A653D060</accession>
<evidence type="ECO:0000256" key="1">
    <source>
        <dbReference type="SAM" id="MobiDB-lite"/>
    </source>
</evidence>
<reference evidence="2 3" key="1">
    <citation type="submission" date="2019-01" db="EMBL/GenBank/DDBJ databases">
        <authorList>
            <person name="Sayadi A."/>
        </authorList>
    </citation>
    <scope>NUCLEOTIDE SEQUENCE [LARGE SCALE GENOMIC DNA]</scope>
</reference>